<organism evidence="4 5">
    <name type="scientific">Rhodopirellula baltica (strain DSM 10527 / NCIMB 13988 / SH1)</name>
    <dbReference type="NCBI Taxonomy" id="243090"/>
    <lineage>
        <taxon>Bacteria</taxon>
        <taxon>Pseudomonadati</taxon>
        <taxon>Planctomycetota</taxon>
        <taxon>Planctomycetia</taxon>
        <taxon>Pirellulales</taxon>
        <taxon>Pirellulaceae</taxon>
        <taxon>Rhodopirellula</taxon>
    </lineage>
</organism>
<dbReference type="PANTHER" id="PTHR48081">
    <property type="entry name" value="AB HYDROLASE SUPERFAMILY PROTEIN C4A8.06C"/>
    <property type="match status" value="1"/>
</dbReference>
<dbReference type="PANTHER" id="PTHR48081:SF30">
    <property type="entry name" value="ACETYL-HYDROLASE LIPR-RELATED"/>
    <property type="match status" value="1"/>
</dbReference>
<dbReference type="eggNOG" id="COG0657">
    <property type="taxonomic scope" value="Bacteria"/>
</dbReference>
<accession>Q7UW49</accession>
<dbReference type="PATRIC" id="fig|243090.15.peg.1038"/>
<protein>
    <submittedName>
        <fullName evidence="4">Probable lipase/esterase</fullName>
    </submittedName>
</protein>
<dbReference type="InterPro" id="IPR049492">
    <property type="entry name" value="BD-FAE-like_dom"/>
</dbReference>
<evidence type="ECO:0000313" key="4">
    <source>
        <dbReference type="EMBL" id="CAD72520.1"/>
    </source>
</evidence>
<dbReference type="Gene3D" id="3.40.50.1820">
    <property type="entry name" value="alpha/beta hydrolase"/>
    <property type="match status" value="1"/>
</dbReference>
<evidence type="ECO:0000256" key="2">
    <source>
        <dbReference type="ARBA" id="ARBA00022801"/>
    </source>
</evidence>
<keyword evidence="5" id="KW-1185">Reference proteome</keyword>
<gene>
    <name evidence="4" type="ordered locus">RB2265</name>
</gene>
<dbReference type="Proteomes" id="UP000001025">
    <property type="component" value="Chromosome"/>
</dbReference>
<sequence>MNRKRKKSPSRARTFNCCEKFATHFKRAEDTMSHRHSIAFAFATALICQSFGSGDRVLGQDATLDAPSSSDVVEDQFIYKTVTDDSSRKLTELFVDWTRPADWSAEDSRPAAVFFHGGGWTGGKPGQFALHSKELAGRGMVCFRVKYRLLNKKSKTPPDNCVEDASDAFRYIRANASKFGIDPKRMASGGGSAGGHLAAYLGTMDDQVVDGVSRKPAAMLLFNPVYDNGPGGWGTARVGDEFAKYSPAHNITKDDPPSIVFLGTKDNLIPVATAERFRDDCKEVGVRSELHLYEGQPHGFFNAKKTDGGGKIYRDTMEKTVAFLKSLDWIE</sequence>
<dbReference type="HOGENOM" id="CLU_012494_4_3_0"/>
<dbReference type="KEGG" id="rba:RB2265"/>
<dbReference type="EnsemblBacteria" id="CAD72520">
    <property type="protein sequence ID" value="CAD72520"/>
    <property type="gene ID" value="RB2265"/>
</dbReference>
<proteinExistence type="inferred from homology"/>
<dbReference type="AlphaFoldDB" id="Q7UW49"/>
<dbReference type="ESTHER" id="rhoba-q7uw49">
    <property type="family name" value="BD-FAE"/>
</dbReference>
<name>Q7UW49_RHOBA</name>
<dbReference type="SUPFAM" id="SSF53474">
    <property type="entry name" value="alpha/beta-Hydrolases"/>
    <property type="match status" value="1"/>
</dbReference>
<evidence type="ECO:0000256" key="1">
    <source>
        <dbReference type="ARBA" id="ARBA00010515"/>
    </source>
</evidence>
<dbReference type="Pfam" id="PF20434">
    <property type="entry name" value="BD-FAE"/>
    <property type="match status" value="1"/>
</dbReference>
<feature type="domain" description="BD-FAE-like" evidence="3">
    <location>
        <begin position="105"/>
        <end position="207"/>
    </location>
</feature>
<keyword evidence="2" id="KW-0378">Hydrolase</keyword>
<dbReference type="GO" id="GO:0004806">
    <property type="term" value="F:triacylglycerol lipase activity"/>
    <property type="evidence" value="ECO:0000318"/>
    <property type="project" value="GO_Central"/>
</dbReference>
<reference evidence="4 5" key="1">
    <citation type="journal article" date="2003" name="Proc. Natl. Acad. Sci. U.S.A.">
        <title>Complete genome sequence of the marine planctomycete Pirellula sp. strain 1.</title>
        <authorList>
            <person name="Gloeckner F.O."/>
            <person name="Kube M."/>
            <person name="Bauer M."/>
            <person name="Teeling H."/>
            <person name="Lombardot T."/>
            <person name="Ludwig W."/>
            <person name="Gade D."/>
            <person name="Beck A."/>
            <person name="Borzym K."/>
            <person name="Heitmann K."/>
            <person name="Rabus R."/>
            <person name="Schlesner H."/>
            <person name="Amann R."/>
            <person name="Reinhardt R."/>
        </authorList>
    </citation>
    <scope>NUCLEOTIDE SEQUENCE [LARGE SCALE GENOMIC DNA]</scope>
    <source>
        <strain evidence="5">DSM 10527 / NCIMB 13988 / SH1</strain>
    </source>
</reference>
<dbReference type="InterPro" id="IPR029058">
    <property type="entry name" value="AB_hydrolase_fold"/>
</dbReference>
<dbReference type="InterPro" id="IPR050300">
    <property type="entry name" value="GDXG_lipolytic_enzyme"/>
</dbReference>
<dbReference type="STRING" id="243090.RB2265"/>
<dbReference type="InParanoid" id="Q7UW49"/>
<dbReference type="EMBL" id="BX294136">
    <property type="protein sequence ID" value="CAD72520.1"/>
    <property type="molecule type" value="Genomic_DNA"/>
</dbReference>
<evidence type="ECO:0000259" key="3">
    <source>
        <dbReference type="Pfam" id="PF20434"/>
    </source>
</evidence>
<evidence type="ECO:0000313" key="5">
    <source>
        <dbReference type="Proteomes" id="UP000001025"/>
    </source>
</evidence>
<comment type="similarity">
    <text evidence="1">Belongs to the 'GDXG' lipolytic enzyme family.</text>
</comment>
<dbReference type="OrthoDB" id="9815425at2"/>